<keyword evidence="2" id="KW-1185">Reference proteome</keyword>
<evidence type="ECO:0000313" key="2">
    <source>
        <dbReference type="Proteomes" id="UP001241377"/>
    </source>
</evidence>
<evidence type="ECO:0000313" key="1">
    <source>
        <dbReference type="EMBL" id="KAJ9102776.1"/>
    </source>
</evidence>
<accession>A0ACC2VVY3</accession>
<proteinExistence type="predicted"/>
<gene>
    <name evidence="1" type="ORF">QFC19_004694</name>
</gene>
<comment type="caution">
    <text evidence="1">The sequence shown here is derived from an EMBL/GenBank/DDBJ whole genome shotgun (WGS) entry which is preliminary data.</text>
</comment>
<dbReference type="EMBL" id="JASBWR010000050">
    <property type="protein sequence ID" value="KAJ9102776.1"/>
    <property type="molecule type" value="Genomic_DNA"/>
</dbReference>
<protein>
    <submittedName>
        <fullName evidence="1">Uncharacterized protein</fullName>
    </submittedName>
</protein>
<reference evidence="1" key="1">
    <citation type="submission" date="2023-04" db="EMBL/GenBank/DDBJ databases">
        <title>Draft Genome sequencing of Naganishia species isolated from polar environments using Oxford Nanopore Technology.</title>
        <authorList>
            <person name="Leo P."/>
            <person name="Venkateswaran K."/>
        </authorList>
    </citation>
    <scope>NUCLEOTIDE SEQUENCE</scope>
    <source>
        <strain evidence="1">MNA-CCFEE 5261</strain>
    </source>
</reference>
<name>A0ACC2VVY3_9TREE</name>
<organism evidence="1 2">
    <name type="scientific">Naganishia cerealis</name>
    <dbReference type="NCBI Taxonomy" id="610337"/>
    <lineage>
        <taxon>Eukaryota</taxon>
        <taxon>Fungi</taxon>
        <taxon>Dikarya</taxon>
        <taxon>Basidiomycota</taxon>
        <taxon>Agaricomycotina</taxon>
        <taxon>Tremellomycetes</taxon>
        <taxon>Filobasidiales</taxon>
        <taxon>Filobasidiaceae</taxon>
        <taxon>Naganishia</taxon>
    </lineage>
</organism>
<sequence>MESDEEFLHDDIVEGKRVRALHRNDVKLQYDSDLSLSDYENPDKNGNEKDDDDDMFASEDEKVEKTDKKKVDLLDMNEFEKALGVESSVYEGKETLDEDQNEEDDDDDDEANAYYINAEDGESKGRKKEPKLEQFNLREEAEEGVFDADGNYERKASTTEEEAWMNSNGAETRRAKRAQKLREKNEQRARRQKLEDFRDIAENLRILVQFLEPTETPLEALARLAPKKKGKSISEEETLRKEMVFDITEACDRLTNDNDIDDVYDKSREELMRLYSRETGQELEPRGNKRLREEEDSQEWEFRWKGEDIVNGPYTVQQMAEWVEHYFNGDVMVRRVGENEFVDVNEVTF</sequence>
<dbReference type="Proteomes" id="UP001241377">
    <property type="component" value="Unassembled WGS sequence"/>
</dbReference>